<feature type="active site" evidence="5">
    <location>
        <position position="204"/>
    </location>
</feature>
<name>A0ABQ3L3R7_9ALTE</name>
<comment type="catalytic activity">
    <reaction evidence="5">
        <text>6-carboxyhexanoyl-[ACP] methyl ester + H2O = 6-carboxyhexanoyl-[ACP] + methanol + H(+)</text>
        <dbReference type="Rhea" id="RHEA:42700"/>
        <dbReference type="Rhea" id="RHEA-COMP:9955"/>
        <dbReference type="Rhea" id="RHEA-COMP:10186"/>
        <dbReference type="ChEBI" id="CHEBI:15377"/>
        <dbReference type="ChEBI" id="CHEBI:15378"/>
        <dbReference type="ChEBI" id="CHEBI:17790"/>
        <dbReference type="ChEBI" id="CHEBI:78846"/>
        <dbReference type="ChEBI" id="CHEBI:82735"/>
        <dbReference type="EC" id="3.1.1.85"/>
    </reaction>
</comment>
<dbReference type="InterPro" id="IPR010076">
    <property type="entry name" value="BioH"/>
</dbReference>
<keyword evidence="4 5" id="KW-0378">Hydrolase</keyword>
<gene>
    <name evidence="5 7" type="primary">bioH</name>
    <name evidence="7" type="ORF">GCM10010919_29680</name>
</gene>
<keyword evidence="8" id="KW-1185">Reference proteome</keyword>
<protein>
    <recommendedName>
        <fullName evidence="5">Pimeloyl-[acyl-carrier protein] methyl ester esterase</fullName>
        <ecNumber evidence="5">3.1.1.85</ecNumber>
    </recommendedName>
    <alternativeName>
        <fullName evidence="5">Biotin synthesis protein BioH</fullName>
    </alternativeName>
    <alternativeName>
        <fullName evidence="5">Carboxylesterase BioH</fullName>
    </alternativeName>
</protein>
<keyword evidence="1 5" id="KW-0719">Serine esterase</keyword>
<feature type="binding site" evidence="5">
    <location>
        <position position="232"/>
    </location>
    <ligand>
        <name>substrate</name>
    </ligand>
</feature>
<dbReference type="InterPro" id="IPR050266">
    <property type="entry name" value="AB_hydrolase_sf"/>
</dbReference>
<evidence type="ECO:0000313" key="7">
    <source>
        <dbReference type="EMBL" id="GHG75465.1"/>
    </source>
</evidence>
<dbReference type="InterPro" id="IPR000073">
    <property type="entry name" value="AB_hydrolase_1"/>
</dbReference>
<accession>A0ABQ3L3R7</accession>
<comment type="caution">
    <text evidence="7">The sequence shown here is derived from an EMBL/GenBank/DDBJ whole genome shotgun (WGS) entry which is preliminary data.</text>
</comment>
<dbReference type="PANTHER" id="PTHR43798">
    <property type="entry name" value="MONOACYLGLYCEROL LIPASE"/>
    <property type="match status" value="1"/>
</dbReference>
<evidence type="ECO:0000259" key="6">
    <source>
        <dbReference type="Pfam" id="PF00561"/>
    </source>
</evidence>
<organism evidence="7 8">
    <name type="scientific">Alishewanella longhuensis</name>
    <dbReference type="NCBI Taxonomy" id="1091037"/>
    <lineage>
        <taxon>Bacteria</taxon>
        <taxon>Pseudomonadati</taxon>
        <taxon>Pseudomonadota</taxon>
        <taxon>Gammaproteobacteria</taxon>
        <taxon>Alteromonadales</taxon>
        <taxon>Alteromonadaceae</taxon>
        <taxon>Alishewanella</taxon>
    </lineage>
</organism>
<dbReference type="HAMAP" id="MF_01260">
    <property type="entry name" value="Carboxylester"/>
    <property type="match status" value="1"/>
</dbReference>
<dbReference type="SUPFAM" id="SSF53474">
    <property type="entry name" value="alpha/beta-Hydrolases"/>
    <property type="match status" value="1"/>
</dbReference>
<dbReference type="EC" id="3.1.1.85" evidence="5"/>
<comment type="similarity">
    <text evidence="5">Belongs to the AB hydrolase superfamily. Carboxylesterase BioH family.</text>
</comment>
<evidence type="ECO:0000256" key="5">
    <source>
        <dbReference type="HAMAP-Rule" id="MF_01260"/>
    </source>
</evidence>
<dbReference type="Gene3D" id="3.40.50.1820">
    <property type="entry name" value="alpha/beta hydrolase"/>
    <property type="match status" value="1"/>
</dbReference>
<evidence type="ECO:0000256" key="1">
    <source>
        <dbReference type="ARBA" id="ARBA00022487"/>
    </source>
</evidence>
<proteinExistence type="inferred from homology"/>
<evidence type="ECO:0000313" key="8">
    <source>
        <dbReference type="Proteomes" id="UP000659697"/>
    </source>
</evidence>
<feature type="domain" description="AB hydrolase-1" evidence="6">
    <location>
        <begin position="10"/>
        <end position="238"/>
    </location>
</feature>
<sequence>MAENQKIAQPSLVLFHGWGLNSGVWQGVKALLPDRCNLITPDLPGFGQNRDFPASYQLAEVVAQLAEQVPDNSYVCGWSLGGLLAIALAKQYPHKVARLGLCAASPCFLATTDWPGMQAKVLQQFAAALSENIALTIQRFLAIQAMGSEHARADIQQLRQTIAAYPLPEPAAVQGALRLLAEQDLRNLLPSLSQPVSGCFGRLDSLVPVGVVPLLQQLVPSGKFTVFEKASHAPFISHLPDFVQWLTNWAELAD</sequence>
<comment type="subcellular location">
    <subcellularLocation>
        <location evidence="5">Cytoplasm</location>
    </subcellularLocation>
</comment>
<dbReference type="PANTHER" id="PTHR43798:SF31">
    <property type="entry name" value="AB HYDROLASE SUPERFAMILY PROTEIN YCLE"/>
    <property type="match status" value="1"/>
</dbReference>
<reference evidence="8" key="1">
    <citation type="journal article" date="2019" name="Int. J. Syst. Evol. Microbiol.">
        <title>The Global Catalogue of Microorganisms (GCM) 10K type strain sequencing project: providing services to taxonomists for standard genome sequencing and annotation.</title>
        <authorList>
            <consortium name="The Broad Institute Genomics Platform"/>
            <consortium name="The Broad Institute Genome Sequencing Center for Infectious Disease"/>
            <person name="Wu L."/>
            <person name="Ma J."/>
        </authorList>
    </citation>
    <scope>NUCLEOTIDE SEQUENCE [LARGE SCALE GENOMIC DNA]</scope>
    <source>
        <strain evidence="8">CGMCC 1.7003</strain>
    </source>
</reference>
<evidence type="ECO:0000256" key="3">
    <source>
        <dbReference type="ARBA" id="ARBA00022756"/>
    </source>
</evidence>
<evidence type="ECO:0000256" key="2">
    <source>
        <dbReference type="ARBA" id="ARBA00022490"/>
    </source>
</evidence>
<feature type="binding site" evidence="5">
    <location>
        <begin position="79"/>
        <end position="80"/>
    </location>
    <ligand>
        <name>substrate</name>
    </ligand>
</feature>
<dbReference type="Proteomes" id="UP000659697">
    <property type="component" value="Unassembled WGS sequence"/>
</dbReference>
<dbReference type="RefSeq" id="WP_189433824.1">
    <property type="nucleotide sequence ID" value="NZ_BNAO01000009.1"/>
</dbReference>
<keyword evidence="3 5" id="KW-0093">Biotin biosynthesis</keyword>
<comment type="pathway">
    <text evidence="5">Cofactor biosynthesis; biotin biosynthesis.</text>
</comment>
<comment type="subunit">
    <text evidence="5">Monomer.</text>
</comment>
<feature type="binding site" evidence="5">
    <location>
        <position position="18"/>
    </location>
    <ligand>
        <name>substrate</name>
    </ligand>
</feature>
<feature type="active site" evidence="5">
    <location>
        <position position="232"/>
    </location>
</feature>
<dbReference type="Pfam" id="PF00561">
    <property type="entry name" value="Abhydrolase_1"/>
    <property type="match status" value="1"/>
</dbReference>
<keyword evidence="2 5" id="KW-0963">Cytoplasm</keyword>
<evidence type="ECO:0000256" key="4">
    <source>
        <dbReference type="ARBA" id="ARBA00022801"/>
    </source>
</evidence>
<comment type="function">
    <text evidence="5">The physiological role of BioH is to remove the methyl group introduced by BioC when the pimeloyl moiety is complete. It allows to synthesize pimeloyl-ACP via the fatty acid synthetic pathway through the hydrolysis of the ester bonds of pimeloyl-ACP esters.</text>
</comment>
<dbReference type="EMBL" id="BNAO01000009">
    <property type="protein sequence ID" value="GHG75465.1"/>
    <property type="molecule type" value="Genomic_DNA"/>
</dbReference>
<feature type="active site" description="Nucleophile" evidence="5">
    <location>
        <position position="79"/>
    </location>
</feature>
<dbReference type="NCBIfam" id="TIGR01738">
    <property type="entry name" value="bioH"/>
    <property type="match status" value="1"/>
</dbReference>
<dbReference type="InterPro" id="IPR029058">
    <property type="entry name" value="AB_hydrolase_fold"/>
</dbReference>
<feature type="binding site" evidence="5">
    <location>
        <begin position="140"/>
        <end position="144"/>
    </location>
    <ligand>
        <name>substrate</name>
    </ligand>
</feature>